<reference evidence="2" key="1">
    <citation type="submission" date="2021-01" db="EMBL/GenBank/DDBJ databases">
        <title>Genome public.</title>
        <authorList>
            <person name="Liu C."/>
            <person name="Sun Q."/>
        </authorList>
    </citation>
    <scope>NUCLEOTIDE SEQUENCE [LARGE SCALE GENOMIC DNA]</scope>
    <source>
        <strain evidence="2">YIM B02505</strain>
    </source>
</reference>
<name>A0ABS1EIE2_9CLOT</name>
<sequence>MGILLILFFIVFIGAIAKGIITYIDNENSPIISTKANLVKKKRNTHTHTDANGITSIDETFILIFQLDTGSEMRFTVKRRVFRSIAENQWGSLTFQGTRFIKFQWEGGIVER</sequence>
<dbReference type="EMBL" id="JAENHN010000002">
    <property type="protein sequence ID" value="MBK1809115.1"/>
    <property type="molecule type" value="Genomic_DNA"/>
</dbReference>
<proteinExistence type="predicted"/>
<keyword evidence="2" id="KW-1185">Reference proteome</keyword>
<protein>
    <submittedName>
        <fullName evidence="1">DUF2500 domain-containing protein</fullName>
    </submittedName>
</protein>
<dbReference type="RefSeq" id="WP_200265666.1">
    <property type="nucleotide sequence ID" value="NZ_JAENHN010000002.1"/>
</dbReference>
<organism evidence="1 2">
    <name type="scientific">Clostridium yunnanense</name>
    <dbReference type="NCBI Taxonomy" id="2800325"/>
    <lineage>
        <taxon>Bacteria</taxon>
        <taxon>Bacillati</taxon>
        <taxon>Bacillota</taxon>
        <taxon>Clostridia</taxon>
        <taxon>Eubacteriales</taxon>
        <taxon>Clostridiaceae</taxon>
        <taxon>Clostridium</taxon>
    </lineage>
</organism>
<gene>
    <name evidence="1" type="ORF">JHL18_00430</name>
</gene>
<dbReference type="Gene3D" id="2.40.50.660">
    <property type="match status" value="1"/>
</dbReference>
<dbReference type="Pfam" id="PF10694">
    <property type="entry name" value="DUF2500"/>
    <property type="match status" value="1"/>
</dbReference>
<comment type="caution">
    <text evidence="1">The sequence shown here is derived from an EMBL/GenBank/DDBJ whole genome shotgun (WGS) entry which is preliminary data.</text>
</comment>
<dbReference type="Proteomes" id="UP000596739">
    <property type="component" value="Unassembled WGS sequence"/>
</dbReference>
<accession>A0ABS1EIE2</accession>
<evidence type="ECO:0000313" key="1">
    <source>
        <dbReference type="EMBL" id="MBK1809115.1"/>
    </source>
</evidence>
<dbReference type="InterPro" id="IPR019635">
    <property type="entry name" value="DUF2500"/>
</dbReference>
<evidence type="ECO:0000313" key="2">
    <source>
        <dbReference type="Proteomes" id="UP000596739"/>
    </source>
</evidence>